<name>A0A814GUL6_9BILA</name>
<gene>
    <name evidence="2" type="ORF">GPM918_LOCUS13748</name>
    <name evidence="3" type="ORF">SRO942_LOCUS13750</name>
</gene>
<proteinExistence type="predicted"/>
<accession>A0A814GUL6</accession>
<evidence type="ECO:0000313" key="4">
    <source>
        <dbReference type="Proteomes" id="UP000663829"/>
    </source>
</evidence>
<dbReference type="PANTHER" id="PTHR28457">
    <property type="entry name" value="COILED-COIL DOMAIN-CONTAINING PROTEIN 189"/>
    <property type="match status" value="1"/>
</dbReference>
<comment type="caution">
    <text evidence="2">The sequence shown here is derived from an EMBL/GenBank/DDBJ whole genome shotgun (WGS) entry which is preliminary data.</text>
</comment>
<dbReference type="EMBL" id="CAJOBC010003208">
    <property type="protein sequence ID" value="CAF3772319.1"/>
    <property type="molecule type" value="Genomic_DNA"/>
</dbReference>
<organism evidence="2 4">
    <name type="scientific">Didymodactylos carnosus</name>
    <dbReference type="NCBI Taxonomy" id="1234261"/>
    <lineage>
        <taxon>Eukaryota</taxon>
        <taxon>Metazoa</taxon>
        <taxon>Spiralia</taxon>
        <taxon>Gnathifera</taxon>
        <taxon>Rotifera</taxon>
        <taxon>Eurotatoria</taxon>
        <taxon>Bdelloidea</taxon>
        <taxon>Philodinida</taxon>
        <taxon>Philodinidae</taxon>
        <taxon>Didymodactylos</taxon>
    </lineage>
</organism>
<dbReference type="Proteomes" id="UP000681722">
    <property type="component" value="Unassembled WGS sequence"/>
</dbReference>
<evidence type="ECO:0000256" key="1">
    <source>
        <dbReference type="SAM" id="MobiDB-lite"/>
    </source>
</evidence>
<dbReference type="SUPFAM" id="SSF50978">
    <property type="entry name" value="WD40 repeat-like"/>
    <property type="match status" value="1"/>
</dbReference>
<evidence type="ECO:0000313" key="3">
    <source>
        <dbReference type="EMBL" id="CAF3772319.1"/>
    </source>
</evidence>
<dbReference type="InterPro" id="IPR036322">
    <property type="entry name" value="WD40_repeat_dom_sf"/>
</dbReference>
<dbReference type="OrthoDB" id="10008984at2759"/>
<evidence type="ECO:0000313" key="2">
    <source>
        <dbReference type="EMBL" id="CAF1000828.1"/>
    </source>
</evidence>
<dbReference type="PANTHER" id="PTHR28457:SF3">
    <property type="entry name" value="CILIARY-ASSOCIATED CALCIUM-BINDING COILED-COIL PROTEIN 1"/>
    <property type="match status" value="1"/>
</dbReference>
<sequence length="560" mass="65604">MADQRETSDKKVGVQKVDTKTLNEPKQETVDATKKETHDEFKKLENMKDMEFNSPYQSFELEADNGPMASSNDHILIYENLKFVLYDKDKKLKEIEWKEYGTDGLLICIDLCYCSSKNIFIILTRSSLYQLNLETFEITVLNEIKDDKSGGDGIKIFSSVTNHDEHMFIAYENGQFVDKWLWIPKLQLINKWSKEKILEENDDFIKCIRTDGSHVALLVCDKNKAFRIEVFDFNFAQRLVHHLDIDEPSSSSFILATLFNNQWLLTDSDTQTIYLIDENNQIQKKKSKDISPFINIDDLRQLESIDEPEQYESFICQHLKINNPKQNFLTASILDLYTSIFYHLCHDSKSSQYQPKQIICILTIIHGLLCEIQRHPGDIIKLNKAFVHVWDILMKTKPKPFFNQYQYSIVIDFIIQTVFQHRILYETILSEKPLHQDIDEIRTIDHTLFTQKLLPSPLTEAIPLDVYNEIILKLPLVPAENIEDSTQIMNNINQDVVKQSNNEELEQLADNVAKQFKNVTRENVLKILNEVSGEFMKDLNQDMHEKLKQRERDILEKFKM</sequence>
<dbReference type="InterPro" id="IPR032727">
    <property type="entry name" value="CLAMP"/>
</dbReference>
<dbReference type="EMBL" id="CAJNOQ010003207">
    <property type="protein sequence ID" value="CAF1000828.1"/>
    <property type="molecule type" value="Genomic_DNA"/>
</dbReference>
<dbReference type="Pfam" id="PF14769">
    <property type="entry name" value="CLAMP"/>
    <property type="match status" value="1"/>
</dbReference>
<keyword evidence="4" id="KW-1185">Reference proteome</keyword>
<feature type="region of interest" description="Disordered" evidence="1">
    <location>
        <begin position="1"/>
        <end position="37"/>
    </location>
</feature>
<protein>
    <submittedName>
        <fullName evidence="2">Uncharacterized protein</fullName>
    </submittedName>
</protein>
<reference evidence="2" key="1">
    <citation type="submission" date="2021-02" db="EMBL/GenBank/DDBJ databases">
        <authorList>
            <person name="Nowell W R."/>
        </authorList>
    </citation>
    <scope>NUCLEOTIDE SEQUENCE</scope>
</reference>
<dbReference type="AlphaFoldDB" id="A0A814GUL6"/>
<dbReference type="Proteomes" id="UP000663829">
    <property type="component" value="Unassembled WGS sequence"/>
</dbReference>